<name>K5XD53_PHACS</name>
<reference evidence="2 3" key="1">
    <citation type="journal article" date="2012" name="BMC Genomics">
        <title>Comparative genomics of the white-rot fungi, Phanerochaete carnosa and P. chrysosporium, to elucidate the genetic basis of the distinct wood types they colonize.</title>
        <authorList>
            <person name="Suzuki H."/>
            <person name="MacDonald J."/>
            <person name="Syed K."/>
            <person name="Salamov A."/>
            <person name="Hori C."/>
            <person name="Aerts A."/>
            <person name="Henrissat B."/>
            <person name="Wiebenga A."/>
            <person name="vanKuyk P.A."/>
            <person name="Barry K."/>
            <person name="Lindquist E."/>
            <person name="LaButti K."/>
            <person name="Lapidus A."/>
            <person name="Lucas S."/>
            <person name="Coutinho P."/>
            <person name="Gong Y."/>
            <person name="Samejima M."/>
            <person name="Mahadevan R."/>
            <person name="Abou-Zaid M."/>
            <person name="de Vries R.P."/>
            <person name="Igarashi K."/>
            <person name="Yadav J.S."/>
            <person name="Grigoriev I.V."/>
            <person name="Master E.R."/>
        </authorList>
    </citation>
    <scope>NUCLEOTIDE SEQUENCE [LARGE SCALE GENOMIC DNA]</scope>
    <source>
        <strain evidence="2 3">HHB-10118-sp</strain>
    </source>
</reference>
<dbReference type="RefSeq" id="XP_007390383.1">
    <property type="nucleotide sequence ID" value="XM_007390321.1"/>
</dbReference>
<dbReference type="InParanoid" id="K5XD53"/>
<sequence length="240" mass="25407">MPLRSPDEDACRLRTSAFGELQRSVEQSGDCLVSRMRDWEREHVHPGPAPSPAAFVGEMERASSVAPTPWAVPEPDLYDDEDDIQIVSGDLVSDGASELGSRVGDDGEDEMDLDQPVYSAPHDAVDARLSSPGHDSYYTPSGYSTDDESPALSSSTSSSISSSLVSLPAHPAPFVDSSVLGGHPFFSNSQPNTSPSEKAIAALTLVMANGAGGLNDYGAVRALDAQQTSLDESLVGEMWH</sequence>
<organism evidence="2 3">
    <name type="scientific">Phanerochaete carnosa (strain HHB-10118-sp)</name>
    <name type="common">White-rot fungus</name>
    <name type="synonym">Peniophora carnosa</name>
    <dbReference type="NCBI Taxonomy" id="650164"/>
    <lineage>
        <taxon>Eukaryota</taxon>
        <taxon>Fungi</taxon>
        <taxon>Dikarya</taxon>
        <taxon>Basidiomycota</taxon>
        <taxon>Agaricomycotina</taxon>
        <taxon>Agaricomycetes</taxon>
        <taxon>Polyporales</taxon>
        <taxon>Phanerochaetaceae</taxon>
        <taxon>Phanerochaete</taxon>
    </lineage>
</organism>
<evidence type="ECO:0000313" key="2">
    <source>
        <dbReference type="EMBL" id="EKM60942.1"/>
    </source>
</evidence>
<dbReference type="EMBL" id="JH930468">
    <property type="protein sequence ID" value="EKM60942.1"/>
    <property type="molecule type" value="Genomic_DNA"/>
</dbReference>
<evidence type="ECO:0000313" key="3">
    <source>
        <dbReference type="Proteomes" id="UP000008370"/>
    </source>
</evidence>
<protein>
    <submittedName>
        <fullName evidence="2">Uncharacterized protein</fullName>
    </submittedName>
</protein>
<dbReference type="AlphaFoldDB" id="K5XD53"/>
<dbReference type="OrthoDB" id="2688840at2759"/>
<dbReference type="GeneID" id="18910659"/>
<feature type="compositionally biased region" description="Low complexity" evidence="1">
    <location>
        <begin position="150"/>
        <end position="163"/>
    </location>
</feature>
<dbReference type="HOGENOM" id="CLU_1156748_0_0_1"/>
<proteinExistence type="predicted"/>
<accession>K5XD53</accession>
<dbReference type="Proteomes" id="UP000008370">
    <property type="component" value="Unassembled WGS sequence"/>
</dbReference>
<gene>
    <name evidence="2" type="ORF">PHACADRAFT_190073</name>
</gene>
<feature type="region of interest" description="Disordered" evidence="1">
    <location>
        <begin position="42"/>
        <end position="163"/>
    </location>
</feature>
<evidence type="ECO:0000256" key="1">
    <source>
        <dbReference type="SAM" id="MobiDB-lite"/>
    </source>
</evidence>
<dbReference type="KEGG" id="pco:PHACADRAFT_190073"/>
<keyword evidence="3" id="KW-1185">Reference proteome</keyword>